<evidence type="ECO:0000256" key="3">
    <source>
        <dbReference type="ARBA" id="ARBA00022692"/>
    </source>
</evidence>
<gene>
    <name evidence="13" type="ORF">DSM101010T_07800</name>
</gene>
<keyword evidence="14" id="KW-1185">Reference proteome</keyword>
<evidence type="ECO:0000256" key="10">
    <source>
        <dbReference type="SAM" id="Phobius"/>
    </source>
</evidence>
<dbReference type="Pfam" id="PF03471">
    <property type="entry name" value="CorC_HlyC"/>
    <property type="match status" value="1"/>
</dbReference>
<dbReference type="PANTHER" id="PTHR43099:SF5">
    <property type="entry name" value="HLYC_CORC FAMILY TRANSPORTER"/>
    <property type="match status" value="1"/>
</dbReference>
<reference evidence="13 14" key="1">
    <citation type="submission" date="2020-05" db="EMBL/GenBank/DDBJ databases">
        <title>Draft genome sequence of Desulfovibrio sp. strain HN2T.</title>
        <authorList>
            <person name="Ueno A."/>
            <person name="Tamazawa S."/>
            <person name="Tamamura S."/>
            <person name="Murakami T."/>
            <person name="Kiyama T."/>
            <person name="Inomata H."/>
            <person name="Amano Y."/>
            <person name="Miyakawa K."/>
            <person name="Tamaki H."/>
            <person name="Naganuma T."/>
            <person name="Kaneko K."/>
        </authorList>
    </citation>
    <scope>NUCLEOTIDE SEQUENCE [LARGE SCALE GENOMIC DNA]</scope>
    <source>
        <strain evidence="13 14">HN2</strain>
    </source>
</reference>
<protein>
    <submittedName>
        <fullName evidence="13">Membrane protein</fullName>
    </submittedName>
</protein>
<evidence type="ECO:0000256" key="2">
    <source>
        <dbReference type="ARBA" id="ARBA00022475"/>
    </source>
</evidence>
<evidence type="ECO:0000259" key="11">
    <source>
        <dbReference type="PROSITE" id="PS51371"/>
    </source>
</evidence>
<evidence type="ECO:0000256" key="8">
    <source>
        <dbReference type="PROSITE-ProRule" id="PRU00703"/>
    </source>
</evidence>
<dbReference type="EMBL" id="BLVO01000005">
    <property type="protein sequence ID" value="GFM32415.1"/>
    <property type="molecule type" value="Genomic_DNA"/>
</dbReference>
<evidence type="ECO:0000313" key="13">
    <source>
        <dbReference type="EMBL" id="GFM32415.1"/>
    </source>
</evidence>
<dbReference type="GO" id="GO:0005886">
    <property type="term" value="C:plasma membrane"/>
    <property type="evidence" value="ECO:0007669"/>
    <property type="project" value="UniProtKB-SubCell"/>
</dbReference>
<keyword evidence="7 9" id="KW-0472">Membrane</keyword>
<dbReference type="AlphaFoldDB" id="A0A7J0BH39"/>
<dbReference type="Gene3D" id="3.10.580.10">
    <property type="entry name" value="CBS-domain"/>
    <property type="match status" value="1"/>
</dbReference>
<evidence type="ECO:0000259" key="12">
    <source>
        <dbReference type="PROSITE" id="PS51846"/>
    </source>
</evidence>
<dbReference type="RefSeq" id="WP_174404118.1">
    <property type="nucleotide sequence ID" value="NZ_BLVO01000005.1"/>
</dbReference>
<keyword evidence="5 9" id="KW-1133">Transmembrane helix</keyword>
<dbReference type="Pfam" id="PF00571">
    <property type="entry name" value="CBS"/>
    <property type="match status" value="1"/>
</dbReference>
<accession>A0A7J0BH39</accession>
<dbReference type="CDD" id="cd04590">
    <property type="entry name" value="CBS_pair_CorC_HlyC_assoc"/>
    <property type="match status" value="1"/>
</dbReference>
<evidence type="ECO:0000313" key="14">
    <source>
        <dbReference type="Proteomes" id="UP000503840"/>
    </source>
</evidence>
<comment type="caution">
    <text evidence="13">The sequence shown here is derived from an EMBL/GenBank/DDBJ whole genome shotgun (WGS) entry which is preliminary data.</text>
</comment>
<dbReference type="InterPro" id="IPR046342">
    <property type="entry name" value="CBS_dom_sf"/>
</dbReference>
<dbReference type="Gene3D" id="3.30.465.10">
    <property type="match status" value="1"/>
</dbReference>
<dbReference type="SMART" id="SM00116">
    <property type="entry name" value="CBS"/>
    <property type="match status" value="2"/>
</dbReference>
<evidence type="ECO:0000256" key="4">
    <source>
        <dbReference type="ARBA" id="ARBA00022737"/>
    </source>
</evidence>
<sequence>MDIALLFALILLNGVFAMSEIALVTARRSRLQKLADNGDSSAATAIRLGEEPTQFLSTVQIGITAIGILNGIVGEAALAGPLAEQLRNLGMAQKTSSIVATTTVVAGITYFSIVIGELVPKRFAQSNAERIARLMARPIALLALLSRPFVCLLSVSTDGLLKLLGKRNHDSGDITEEDIHAILVEGSESGIIEKQEHEMLKNVFRLDDRHIASLMTPRNEIVFLDIEQPFEAHLDFLVASNHSRYPVCRGNLHEVLGVITAKRLLKQQLKGDPPDTITEYLQPAVYVPESLTGMKLLEQFRESGVQMVFVVDEYGDILGLITLQDLLEALAGEFRPRDPEDVWAVQREDGSLLLDGMIPVSDLKDRLGLKSVPEEGKGRFHTLNGMMMWLFGRVPRTADSTEWQGWRLEVVDLDGNRIDKVMASRLPDPAHRQPDTHN</sequence>
<evidence type="ECO:0000256" key="1">
    <source>
        <dbReference type="ARBA" id="ARBA00004651"/>
    </source>
</evidence>
<keyword evidence="3 9" id="KW-0812">Transmembrane</keyword>
<keyword evidence="2" id="KW-1003">Cell membrane</keyword>
<dbReference type="PROSITE" id="PS51846">
    <property type="entry name" value="CNNM"/>
    <property type="match status" value="1"/>
</dbReference>
<evidence type="ECO:0000256" key="9">
    <source>
        <dbReference type="PROSITE-ProRule" id="PRU01193"/>
    </source>
</evidence>
<proteinExistence type="predicted"/>
<keyword evidence="4" id="KW-0677">Repeat</keyword>
<feature type="transmembrane region" description="Helical" evidence="10">
    <location>
        <begin position="139"/>
        <end position="161"/>
    </location>
</feature>
<dbReference type="InterPro" id="IPR002550">
    <property type="entry name" value="CNNM"/>
</dbReference>
<dbReference type="InterPro" id="IPR000644">
    <property type="entry name" value="CBS_dom"/>
</dbReference>
<evidence type="ECO:0000256" key="6">
    <source>
        <dbReference type="ARBA" id="ARBA00023122"/>
    </source>
</evidence>
<dbReference type="SUPFAM" id="SSF54631">
    <property type="entry name" value="CBS-domain pair"/>
    <property type="match status" value="1"/>
</dbReference>
<name>A0A7J0BH39_9BACT</name>
<evidence type="ECO:0000256" key="5">
    <source>
        <dbReference type="ARBA" id="ARBA00022989"/>
    </source>
</evidence>
<dbReference type="InterPro" id="IPR016169">
    <property type="entry name" value="FAD-bd_PCMH_sub2"/>
</dbReference>
<dbReference type="InterPro" id="IPR051676">
    <property type="entry name" value="UPF0053_domain"/>
</dbReference>
<feature type="domain" description="CBS" evidence="11">
    <location>
        <begin position="277"/>
        <end position="340"/>
    </location>
</feature>
<dbReference type="SUPFAM" id="SSF56176">
    <property type="entry name" value="FAD-binding/transporter-associated domain-like"/>
    <property type="match status" value="1"/>
</dbReference>
<dbReference type="Pfam" id="PF01595">
    <property type="entry name" value="CNNM"/>
    <property type="match status" value="1"/>
</dbReference>
<feature type="domain" description="CNNM transmembrane" evidence="12">
    <location>
        <begin position="1"/>
        <end position="196"/>
    </location>
</feature>
<feature type="domain" description="CBS" evidence="11">
    <location>
        <begin position="215"/>
        <end position="276"/>
    </location>
</feature>
<dbReference type="InterPro" id="IPR036318">
    <property type="entry name" value="FAD-bd_PCMH-like_sf"/>
</dbReference>
<dbReference type="InterPro" id="IPR044751">
    <property type="entry name" value="Ion_transp-like_CBS"/>
</dbReference>
<dbReference type="InterPro" id="IPR005170">
    <property type="entry name" value="Transptr-assoc_dom"/>
</dbReference>
<dbReference type="Proteomes" id="UP000503840">
    <property type="component" value="Unassembled WGS sequence"/>
</dbReference>
<dbReference type="PROSITE" id="PS51371">
    <property type="entry name" value="CBS"/>
    <property type="match status" value="2"/>
</dbReference>
<dbReference type="SMART" id="SM01091">
    <property type="entry name" value="CorC_HlyC"/>
    <property type="match status" value="1"/>
</dbReference>
<dbReference type="PANTHER" id="PTHR43099">
    <property type="entry name" value="UPF0053 PROTEIN YRKA"/>
    <property type="match status" value="1"/>
</dbReference>
<comment type="subcellular location">
    <subcellularLocation>
        <location evidence="1">Cell membrane</location>
        <topology evidence="1">Multi-pass membrane protein</topology>
    </subcellularLocation>
</comment>
<organism evidence="13 14">
    <name type="scientific">Desulfovibrio subterraneus</name>
    <dbReference type="NCBI Taxonomy" id="2718620"/>
    <lineage>
        <taxon>Bacteria</taxon>
        <taxon>Pseudomonadati</taxon>
        <taxon>Thermodesulfobacteriota</taxon>
        <taxon>Desulfovibrionia</taxon>
        <taxon>Desulfovibrionales</taxon>
        <taxon>Desulfovibrionaceae</taxon>
        <taxon>Desulfovibrio</taxon>
    </lineage>
</organism>
<keyword evidence="6 8" id="KW-0129">CBS domain</keyword>
<evidence type="ECO:0000256" key="7">
    <source>
        <dbReference type="ARBA" id="ARBA00023136"/>
    </source>
</evidence>
<feature type="transmembrane region" description="Helical" evidence="10">
    <location>
        <begin position="98"/>
        <end position="119"/>
    </location>
</feature>
<dbReference type="GO" id="GO:0050660">
    <property type="term" value="F:flavin adenine dinucleotide binding"/>
    <property type="evidence" value="ECO:0007669"/>
    <property type="project" value="InterPro"/>
</dbReference>